<feature type="transmembrane region" description="Helical" evidence="6">
    <location>
        <begin position="307"/>
        <end position="327"/>
    </location>
</feature>
<dbReference type="OrthoDB" id="8477889at2"/>
<evidence type="ECO:0000256" key="2">
    <source>
        <dbReference type="ARBA" id="ARBA00022475"/>
    </source>
</evidence>
<dbReference type="InterPro" id="IPR005495">
    <property type="entry name" value="LptG/LptF_permease"/>
</dbReference>
<evidence type="ECO:0000256" key="3">
    <source>
        <dbReference type="ARBA" id="ARBA00022692"/>
    </source>
</evidence>
<feature type="transmembrane region" description="Helical" evidence="6">
    <location>
        <begin position="45"/>
        <end position="74"/>
    </location>
</feature>
<evidence type="ECO:0000256" key="1">
    <source>
        <dbReference type="ARBA" id="ARBA00004651"/>
    </source>
</evidence>
<keyword evidence="4 6" id="KW-1133">Transmembrane helix</keyword>
<dbReference type="PANTHER" id="PTHR33529">
    <property type="entry name" value="SLR0882 PROTEIN-RELATED"/>
    <property type="match status" value="1"/>
</dbReference>
<feature type="transmembrane region" description="Helical" evidence="6">
    <location>
        <begin position="278"/>
        <end position="295"/>
    </location>
</feature>
<gene>
    <name evidence="7" type="primary">lptF</name>
    <name evidence="7" type="ORF">E8M01_29865</name>
</gene>
<evidence type="ECO:0000313" key="7">
    <source>
        <dbReference type="EMBL" id="QCI68068.1"/>
    </source>
</evidence>
<feature type="transmembrane region" description="Helical" evidence="6">
    <location>
        <begin position="12"/>
        <end position="33"/>
    </location>
</feature>
<dbReference type="Pfam" id="PF03739">
    <property type="entry name" value="LptF_LptG"/>
    <property type="match status" value="1"/>
</dbReference>
<dbReference type="PANTHER" id="PTHR33529:SF6">
    <property type="entry name" value="YJGP_YJGQ FAMILY PERMEASE"/>
    <property type="match status" value="1"/>
</dbReference>
<evidence type="ECO:0000256" key="4">
    <source>
        <dbReference type="ARBA" id="ARBA00022989"/>
    </source>
</evidence>
<comment type="subcellular location">
    <subcellularLocation>
        <location evidence="1">Cell membrane</location>
        <topology evidence="1">Multi-pass membrane protein</topology>
    </subcellularLocation>
</comment>
<keyword evidence="5 6" id="KW-0472">Membrane</keyword>
<keyword evidence="2" id="KW-1003">Cell membrane</keyword>
<dbReference type="AlphaFoldDB" id="A0A4D7BDK4"/>
<dbReference type="InterPro" id="IPR030922">
    <property type="entry name" value="LptF"/>
</dbReference>
<accession>A0A4D7BDK4</accession>
<keyword evidence="3 6" id="KW-0812">Transmembrane</keyword>
<dbReference type="GO" id="GO:0015920">
    <property type="term" value="P:lipopolysaccharide transport"/>
    <property type="evidence" value="ECO:0007669"/>
    <property type="project" value="TreeGrafter"/>
</dbReference>
<dbReference type="GO" id="GO:0043190">
    <property type="term" value="C:ATP-binding cassette (ABC) transporter complex"/>
    <property type="evidence" value="ECO:0007669"/>
    <property type="project" value="InterPro"/>
</dbReference>
<dbReference type="NCBIfam" id="TIGR04407">
    <property type="entry name" value="LptF_YjgP"/>
    <property type="match status" value="1"/>
</dbReference>
<evidence type="ECO:0000256" key="6">
    <source>
        <dbReference type="SAM" id="Phobius"/>
    </source>
</evidence>
<sequence length="392" mass="43142">MESLERYIFRQAAVAFVGGLFVLTLVVWITQVLRQLDLVTNSGQTIALFFLMTSLGIPVLVTLIAPISLFMAIVQTLNKLNGDSELIVMAAAGVSPVRLMRPFVMLTVLVSVMVGVLALYLTPSSIRYFRQLLTQVQANLLTAIVRPGQFTQADRGLTFHIRDRAPGGVLLGIVVSDSRDPALQMTYVAERGVISEQPQGTFFVLERGNLQRREVKDGSTSIVVFDRYAFDLSQLTQAAETIYRPSERYTYELINPDPADPMLERWQGRFRQELHDRFSAPLYPLALMCIAFAMLGHARTTRQSRGAAIAAAIVAMALVRGIGFAVSGMAATRAWAVPFVYAVPLSGIVIFGAMALGWFRPRVPAAISRAVSDFSDRIAQRFTERFASGGQA</sequence>
<feature type="transmembrane region" description="Helical" evidence="6">
    <location>
        <begin position="103"/>
        <end position="121"/>
    </location>
</feature>
<keyword evidence="8" id="KW-1185">Reference proteome</keyword>
<name>A0A4D7BDK4_9HYPH</name>
<dbReference type="Proteomes" id="UP000298781">
    <property type="component" value="Chromosome"/>
</dbReference>
<dbReference type="KEGG" id="pstg:E8M01_29865"/>
<proteinExistence type="predicted"/>
<evidence type="ECO:0000313" key="8">
    <source>
        <dbReference type="Proteomes" id="UP000298781"/>
    </source>
</evidence>
<reference evidence="7 8" key="1">
    <citation type="submission" date="2019-04" db="EMBL/GenBank/DDBJ databases">
        <title>Phreatobacter aquaticus sp. nov.</title>
        <authorList>
            <person name="Choi A."/>
        </authorList>
    </citation>
    <scope>NUCLEOTIDE SEQUENCE [LARGE SCALE GENOMIC DNA]</scope>
    <source>
        <strain evidence="7 8">KCTC 52518</strain>
    </source>
</reference>
<dbReference type="EMBL" id="CP039690">
    <property type="protein sequence ID" value="QCI68068.1"/>
    <property type="molecule type" value="Genomic_DNA"/>
</dbReference>
<feature type="transmembrane region" description="Helical" evidence="6">
    <location>
        <begin position="339"/>
        <end position="359"/>
    </location>
</feature>
<evidence type="ECO:0000256" key="5">
    <source>
        <dbReference type="ARBA" id="ARBA00023136"/>
    </source>
</evidence>
<dbReference type="RefSeq" id="WP_136963488.1">
    <property type="nucleotide sequence ID" value="NZ_CP039690.1"/>
</dbReference>
<protein>
    <submittedName>
        <fullName evidence="7">LPS export ABC transporter permease LptF</fullName>
    </submittedName>
</protein>
<dbReference type="GO" id="GO:0055085">
    <property type="term" value="P:transmembrane transport"/>
    <property type="evidence" value="ECO:0007669"/>
    <property type="project" value="InterPro"/>
</dbReference>
<organism evidence="7 8">
    <name type="scientific">Phreatobacter stygius</name>
    <dbReference type="NCBI Taxonomy" id="1940610"/>
    <lineage>
        <taxon>Bacteria</taxon>
        <taxon>Pseudomonadati</taxon>
        <taxon>Pseudomonadota</taxon>
        <taxon>Alphaproteobacteria</taxon>
        <taxon>Hyphomicrobiales</taxon>
        <taxon>Phreatobacteraceae</taxon>
        <taxon>Phreatobacter</taxon>
    </lineage>
</organism>